<feature type="chain" id="PRO_5003859989" evidence="2">
    <location>
        <begin position="24"/>
        <end position="199"/>
    </location>
</feature>
<name>K2KJZ7_9GAMM</name>
<evidence type="ECO:0000256" key="2">
    <source>
        <dbReference type="SAM" id="SignalP"/>
    </source>
</evidence>
<dbReference type="EMBL" id="AMRG01000002">
    <property type="protein sequence ID" value="EKE87007.1"/>
    <property type="molecule type" value="Genomic_DNA"/>
</dbReference>
<keyword evidence="5" id="KW-1185">Reference proteome</keyword>
<keyword evidence="1 2" id="KW-0732">Signal</keyword>
<dbReference type="Pfam" id="PF13505">
    <property type="entry name" value="OMP_b-brl"/>
    <property type="match status" value="1"/>
</dbReference>
<evidence type="ECO:0000313" key="4">
    <source>
        <dbReference type="EMBL" id="EKE87007.1"/>
    </source>
</evidence>
<dbReference type="PATRIC" id="fig|740709.3.peg.434"/>
<evidence type="ECO:0000259" key="3">
    <source>
        <dbReference type="Pfam" id="PF13505"/>
    </source>
</evidence>
<feature type="domain" description="Outer membrane protein beta-barrel" evidence="3">
    <location>
        <begin position="10"/>
        <end position="172"/>
    </location>
</feature>
<gene>
    <name evidence="4" type="ORF">A10D4_02157</name>
</gene>
<organism evidence="4 5">
    <name type="scientific">Idiomarina xiamenensis 10-D-4</name>
    <dbReference type="NCBI Taxonomy" id="740709"/>
    <lineage>
        <taxon>Bacteria</taxon>
        <taxon>Pseudomonadati</taxon>
        <taxon>Pseudomonadota</taxon>
        <taxon>Gammaproteobacteria</taxon>
        <taxon>Alteromonadales</taxon>
        <taxon>Idiomarinaceae</taxon>
        <taxon>Idiomarina</taxon>
    </lineage>
</organism>
<evidence type="ECO:0000256" key="1">
    <source>
        <dbReference type="ARBA" id="ARBA00022729"/>
    </source>
</evidence>
<dbReference type="InterPro" id="IPR027385">
    <property type="entry name" value="Beta-barrel_OMP"/>
</dbReference>
<comment type="caution">
    <text evidence="4">The sequence shown here is derived from an EMBL/GenBank/DDBJ whole genome shotgun (WGS) entry which is preliminary data.</text>
</comment>
<dbReference type="SUPFAM" id="SSF56935">
    <property type="entry name" value="Porins"/>
    <property type="match status" value="1"/>
</dbReference>
<dbReference type="Gene3D" id="2.40.160.10">
    <property type="entry name" value="Porin"/>
    <property type="match status" value="1"/>
</dbReference>
<dbReference type="AlphaFoldDB" id="K2KJZ7"/>
<dbReference type="Proteomes" id="UP000014115">
    <property type="component" value="Unassembled WGS sequence"/>
</dbReference>
<sequence>MKRALAIATLVAATSGLTTTVQAADSARPAYSSIQGFYINQDDDAGYDGDGFMARGELQFGARYFFSAELMTTTDSDIATNADVRHYQLGFGRFFEINNAFTFDAQAFIGKTDTDLDQNSVHLKGDDEFLGAQLGLRKRFGNQFEAGLGYRYTDYRDVDAEKGFLLDAFYYFTNRLAAGVHYRSFDNTDSWALGLRYDF</sequence>
<proteinExistence type="predicted"/>
<reference evidence="4 5" key="1">
    <citation type="journal article" date="2012" name="J. Bacteriol.">
        <title>Genome Sequence of Idiomarina xiamenensis Type Strain 10-D-4.</title>
        <authorList>
            <person name="Lai Q."/>
            <person name="Wang L."/>
            <person name="Wang W."/>
            <person name="Shao Z."/>
        </authorList>
    </citation>
    <scope>NUCLEOTIDE SEQUENCE [LARGE SCALE GENOMIC DNA]</scope>
    <source>
        <strain evidence="4 5">10-D-4</strain>
    </source>
</reference>
<protein>
    <submittedName>
        <fullName evidence="4">Porin family outer membrane protein</fullName>
    </submittedName>
</protein>
<accession>K2KJZ7</accession>
<evidence type="ECO:0000313" key="5">
    <source>
        <dbReference type="Proteomes" id="UP000014115"/>
    </source>
</evidence>
<feature type="signal peptide" evidence="2">
    <location>
        <begin position="1"/>
        <end position="23"/>
    </location>
</feature>
<dbReference type="InterPro" id="IPR023614">
    <property type="entry name" value="Porin_dom_sf"/>
</dbReference>
<dbReference type="RefSeq" id="WP_008487441.1">
    <property type="nucleotide sequence ID" value="NZ_AMRG01000002.1"/>
</dbReference>